<protein>
    <submittedName>
        <fullName evidence="2">Uncharacterized protein</fullName>
    </submittedName>
</protein>
<organism evidence="2 3">
    <name type="scientific">Parelaphostrongylus tenuis</name>
    <name type="common">Meningeal worm</name>
    <dbReference type="NCBI Taxonomy" id="148309"/>
    <lineage>
        <taxon>Eukaryota</taxon>
        <taxon>Metazoa</taxon>
        <taxon>Ecdysozoa</taxon>
        <taxon>Nematoda</taxon>
        <taxon>Chromadorea</taxon>
        <taxon>Rhabditida</taxon>
        <taxon>Rhabditina</taxon>
        <taxon>Rhabditomorpha</taxon>
        <taxon>Strongyloidea</taxon>
        <taxon>Metastrongylidae</taxon>
        <taxon>Parelaphostrongylus</taxon>
    </lineage>
</organism>
<keyword evidence="1" id="KW-0732">Signal</keyword>
<evidence type="ECO:0000256" key="1">
    <source>
        <dbReference type="SAM" id="SignalP"/>
    </source>
</evidence>
<name>A0AAD5NCE6_PARTN</name>
<accession>A0AAD5NCE6</accession>
<reference evidence="2" key="1">
    <citation type="submission" date="2021-06" db="EMBL/GenBank/DDBJ databases">
        <title>Parelaphostrongylus tenuis whole genome reference sequence.</title>
        <authorList>
            <person name="Garwood T.J."/>
            <person name="Larsen P.A."/>
            <person name="Fountain-Jones N.M."/>
            <person name="Garbe J.R."/>
            <person name="Macchietto M.G."/>
            <person name="Kania S.A."/>
            <person name="Gerhold R.W."/>
            <person name="Richards J.E."/>
            <person name="Wolf T.M."/>
        </authorList>
    </citation>
    <scope>NUCLEOTIDE SEQUENCE</scope>
    <source>
        <strain evidence="2">MNPRO001-30</strain>
        <tissue evidence="2">Meninges</tissue>
    </source>
</reference>
<keyword evidence="3" id="KW-1185">Reference proteome</keyword>
<comment type="caution">
    <text evidence="2">The sequence shown here is derived from an EMBL/GenBank/DDBJ whole genome shotgun (WGS) entry which is preliminary data.</text>
</comment>
<dbReference type="EMBL" id="JAHQIW010005353">
    <property type="protein sequence ID" value="KAJ1365734.1"/>
    <property type="molecule type" value="Genomic_DNA"/>
</dbReference>
<dbReference type="AlphaFoldDB" id="A0AAD5NCE6"/>
<sequence>MNTDVAAFILTVLIFAEGFKLGYSQDPEIDDTSDSHGYVDKIDECNSDSIVDEQQRVNLLVAHNGRRYELQEEGTQNGPEESSTFQSAKDMTYMAPTTSMLSLPQVATRTCSFSMKY</sequence>
<feature type="signal peptide" evidence="1">
    <location>
        <begin position="1"/>
        <end position="24"/>
    </location>
</feature>
<dbReference type="Proteomes" id="UP001196413">
    <property type="component" value="Unassembled WGS sequence"/>
</dbReference>
<proteinExistence type="predicted"/>
<feature type="chain" id="PRO_5042264883" evidence="1">
    <location>
        <begin position="25"/>
        <end position="117"/>
    </location>
</feature>
<evidence type="ECO:0000313" key="2">
    <source>
        <dbReference type="EMBL" id="KAJ1365734.1"/>
    </source>
</evidence>
<evidence type="ECO:0000313" key="3">
    <source>
        <dbReference type="Proteomes" id="UP001196413"/>
    </source>
</evidence>
<gene>
    <name evidence="2" type="ORF">KIN20_026155</name>
</gene>